<dbReference type="PANTHER" id="PTHR33121">
    <property type="entry name" value="CYCLIC DI-GMP PHOSPHODIESTERASE PDEF"/>
    <property type="match status" value="1"/>
</dbReference>
<dbReference type="SUPFAM" id="SSF141868">
    <property type="entry name" value="EAL domain-like"/>
    <property type="match status" value="1"/>
</dbReference>
<dbReference type="SMART" id="SM00267">
    <property type="entry name" value="GGDEF"/>
    <property type="match status" value="1"/>
</dbReference>
<proteinExistence type="predicted"/>
<dbReference type="Gene3D" id="3.30.70.270">
    <property type="match status" value="1"/>
</dbReference>
<keyword evidence="1" id="KW-1133">Transmembrane helix</keyword>
<protein>
    <submittedName>
        <fullName evidence="4">Sensory box/GGDEF family protein</fullName>
    </submittedName>
</protein>
<dbReference type="InterPro" id="IPR043128">
    <property type="entry name" value="Rev_trsase/Diguanyl_cyclase"/>
</dbReference>
<dbReference type="PROSITE" id="PS50887">
    <property type="entry name" value="GGDEF"/>
    <property type="match status" value="1"/>
</dbReference>
<keyword evidence="1" id="KW-0812">Transmembrane</keyword>
<dbReference type="InterPro" id="IPR050706">
    <property type="entry name" value="Cyclic-di-GMP_PDE-like"/>
</dbReference>
<dbReference type="AlphaFoldDB" id="A0A160TZT5"/>
<reference evidence="4" key="1">
    <citation type="submission" date="2015-10" db="EMBL/GenBank/DDBJ databases">
        <authorList>
            <person name="Gilbert D.G."/>
        </authorList>
    </citation>
    <scope>NUCLEOTIDE SEQUENCE</scope>
</reference>
<dbReference type="InterPro" id="IPR001633">
    <property type="entry name" value="EAL_dom"/>
</dbReference>
<dbReference type="Pfam" id="PF00563">
    <property type="entry name" value="EAL"/>
    <property type="match status" value="1"/>
</dbReference>
<keyword evidence="1" id="KW-0472">Membrane</keyword>
<dbReference type="CDD" id="cd01948">
    <property type="entry name" value="EAL"/>
    <property type="match status" value="1"/>
</dbReference>
<dbReference type="InterPro" id="IPR000160">
    <property type="entry name" value="GGDEF_dom"/>
</dbReference>
<dbReference type="PANTHER" id="PTHR33121:SF70">
    <property type="entry name" value="SIGNALING PROTEIN YKOW"/>
    <property type="match status" value="1"/>
</dbReference>
<name>A0A160TZT5_9ZZZZ</name>
<accession>A0A160TZT5</accession>
<feature type="transmembrane region" description="Helical" evidence="1">
    <location>
        <begin position="58"/>
        <end position="80"/>
    </location>
</feature>
<sequence>MDKQSFISRLLGRMTIPRFAAWCAAVATIIIFVGVWTIEQAYGALIEGKAWTDMSLPIWAIMLLLLSSSVVAAITAWFFAREFQNVLVDFTRYLEVAQVDPSARLSNVSFVELRRLRSVVIRSVGKLRRDNDALRRTAYEDPRTSMPNLIALEEHITKTLPRAKYETPAALIVLDLDNFTRASERLGALASEAVLKACGQRMTNALDSLEGPVRAGLNNSMLAAMQADSFALYLPSAVSRDYVSNIARAIRLAFADPFIVSGQSVTLGISGGIVIAPEDADTMHKLFRHAELALRQVRTDTGSGFRYFSPRLNRVARGKYMLEAELRDAVANREFKTHFQPKIDFQTGQVVGAEALARWVRPNGKIISPNTFIPLAEETGLVTQIGEQVLEAACESARIWMQEGFNATVAVNVSPRQFQSSDLTETVLAILKRTGLPPNRLELEITESMAVSEPEKVARVMRPLRSLGTKLAIDDFGTGHSNLSILTQLPFDVFKIDRQFVSALESDEQAPAIIEMILAMAETLGLNTVAEGVETERQADFLRRRGCSMAQGFLYSAGLPHEAFMDFIRGWSSKSEASRLKVG</sequence>
<feature type="transmembrane region" description="Helical" evidence="1">
    <location>
        <begin position="20"/>
        <end position="38"/>
    </location>
</feature>
<evidence type="ECO:0000259" key="3">
    <source>
        <dbReference type="PROSITE" id="PS50887"/>
    </source>
</evidence>
<dbReference type="Gene3D" id="3.20.20.450">
    <property type="entry name" value="EAL domain"/>
    <property type="match status" value="1"/>
</dbReference>
<dbReference type="NCBIfam" id="TIGR00254">
    <property type="entry name" value="GGDEF"/>
    <property type="match status" value="1"/>
</dbReference>
<feature type="domain" description="GGDEF" evidence="3">
    <location>
        <begin position="167"/>
        <end position="310"/>
    </location>
</feature>
<dbReference type="InterPro" id="IPR035919">
    <property type="entry name" value="EAL_sf"/>
</dbReference>
<dbReference type="InterPro" id="IPR029787">
    <property type="entry name" value="Nucleotide_cyclase"/>
</dbReference>
<evidence type="ECO:0000256" key="1">
    <source>
        <dbReference type="SAM" id="Phobius"/>
    </source>
</evidence>
<dbReference type="SMART" id="SM00052">
    <property type="entry name" value="EAL"/>
    <property type="match status" value="1"/>
</dbReference>
<dbReference type="Pfam" id="PF00990">
    <property type="entry name" value="GGDEF"/>
    <property type="match status" value="1"/>
</dbReference>
<evidence type="ECO:0000313" key="4">
    <source>
        <dbReference type="EMBL" id="CUS57315.1"/>
    </source>
</evidence>
<organism evidence="4">
    <name type="scientific">hydrothermal vent metagenome</name>
    <dbReference type="NCBI Taxonomy" id="652676"/>
    <lineage>
        <taxon>unclassified sequences</taxon>
        <taxon>metagenomes</taxon>
        <taxon>ecological metagenomes</taxon>
    </lineage>
</organism>
<dbReference type="SUPFAM" id="SSF55073">
    <property type="entry name" value="Nucleotide cyclase"/>
    <property type="match status" value="1"/>
</dbReference>
<gene>
    <name evidence="4" type="ORF">MGWOODY_Hyp918</name>
</gene>
<dbReference type="EMBL" id="CZQD01000038">
    <property type="protein sequence ID" value="CUS57315.1"/>
    <property type="molecule type" value="Genomic_DNA"/>
</dbReference>
<dbReference type="GO" id="GO:0071111">
    <property type="term" value="F:cyclic-guanylate-specific phosphodiesterase activity"/>
    <property type="evidence" value="ECO:0007669"/>
    <property type="project" value="InterPro"/>
</dbReference>
<evidence type="ECO:0000259" key="2">
    <source>
        <dbReference type="PROSITE" id="PS50883"/>
    </source>
</evidence>
<dbReference type="CDD" id="cd01949">
    <property type="entry name" value="GGDEF"/>
    <property type="match status" value="1"/>
</dbReference>
<dbReference type="PROSITE" id="PS50883">
    <property type="entry name" value="EAL"/>
    <property type="match status" value="1"/>
</dbReference>
<feature type="domain" description="EAL" evidence="2">
    <location>
        <begin position="319"/>
        <end position="572"/>
    </location>
</feature>